<dbReference type="PANTHER" id="PTHR40066">
    <property type="entry name" value="UPF0473 PROTEIN CBO2561/CLC_2432"/>
    <property type="match status" value="1"/>
</dbReference>
<evidence type="ECO:0000256" key="2">
    <source>
        <dbReference type="HAMAP-Rule" id="MF_01448"/>
    </source>
</evidence>
<comment type="similarity">
    <text evidence="1 2">Belongs to the UPF0473 family.</text>
</comment>
<dbReference type="RefSeq" id="WP_016838607.1">
    <property type="nucleotide sequence ID" value="NZ_AP018335.1"/>
</dbReference>
<dbReference type="AlphaFoldDB" id="A0A840PWE7"/>
<comment type="caution">
    <text evidence="3">The sequence shown here is derived from an EMBL/GenBank/DDBJ whole genome shotgun (WGS) entry which is preliminary data.</text>
</comment>
<dbReference type="InterPro" id="IPR009711">
    <property type="entry name" value="UPF0473"/>
</dbReference>
<keyword evidence="4" id="KW-1185">Reference proteome</keyword>
<dbReference type="PANTHER" id="PTHR40066:SF1">
    <property type="entry name" value="UPF0473 PROTEIN CBO2561_CLC_2432"/>
    <property type="match status" value="1"/>
</dbReference>
<protein>
    <recommendedName>
        <fullName evidence="2">UPF0473 protein HNR36_002633</fullName>
    </recommendedName>
</protein>
<evidence type="ECO:0000256" key="1">
    <source>
        <dbReference type="ARBA" id="ARBA00008439"/>
    </source>
</evidence>
<dbReference type="Pfam" id="PF06949">
    <property type="entry name" value="DUF1292"/>
    <property type="match status" value="2"/>
</dbReference>
<dbReference type="HAMAP" id="MF_01448">
    <property type="entry name" value="UPF0473"/>
    <property type="match status" value="1"/>
</dbReference>
<proteinExistence type="inferred from homology"/>
<dbReference type="Proteomes" id="UP000557217">
    <property type="component" value="Unassembled WGS sequence"/>
</dbReference>
<sequence length="172" mass="20480">MDQQYFYLTTEDGVEMKCKVLFTFDTDDHSYCIYTIIDEDGNESEEISAVRYELDENLEMTNFQELETEEEWDMVEEVYNTLVDTFSEEERDAFIATDEEGNEIECKVIYRFTLDEFGKKYVVYTTDETEPIENLYVASYVDSEDGEIQEIFPVESDEEWKKIEETVEFLNQ</sequence>
<gene>
    <name evidence="3" type="ORF">HNR36_002633</name>
</gene>
<reference evidence="3 4" key="1">
    <citation type="submission" date="2020-08" db="EMBL/GenBank/DDBJ databases">
        <title>Genomic Encyclopedia of Type Strains, Phase IV (KMG-IV): sequencing the most valuable type-strain genomes for metagenomic binning, comparative biology and taxonomic classification.</title>
        <authorList>
            <person name="Goeker M."/>
        </authorList>
    </citation>
    <scope>NUCLEOTIDE SEQUENCE [LARGE SCALE GENOMIC DNA]</scope>
    <source>
        <strain evidence="3 4">DSM 10633</strain>
    </source>
</reference>
<accession>A0A840PWE7</accession>
<evidence type="ECO:0000313" key="4">
    <source>
        <dbReference type="Proteomes" id="UP000557217"/>
    </source>
</evidence>
<name>A0A840PWE7_URETH</name>
<organism evidence="3 4">
    <name type="scientific">Ureibacillus thermosphaericus</name>
    <dbReference type="NCBI Taxonomy" id="51173"/>
    <lineage>
        <taxon>Bacteria</taxon>
        <taxon>Bacillati</taxon>
        <taxon>Bacillota</taxon>
        <taxon>Bacilli</taxon>
        <taxon>Bacillales</taxon>
        <taxon>Caryophanaceae</taxon>
        <taxon>Ureibacillus</taxon>
    </lineage>
</organism>
<dbReference type="EMBL" id="JACHGZ010000042">
    <property type="protein sequence ID" value="MBB5150233.1"/>
    <property type="molecule type" value="Genomic_DNA"/>
</dbReference>
<evidence type="ECO:0000313" key="3">
    <source>
        <dbReference type="EMBL" id="MBB5150233.1"/>
    </source>
</evidence>